<dbReference type="GO" id="GO:0031267">
    <property type="term" value="F:small GTPase binding"/>
    <property type="evidence" value="ECO:0007669"/>
    <property type="project" value="TreeGrafter"/>
</dbReference>
<dbReference type="InterPro" id="IPR042455">
    <property type="entry name" value="DOCK_N_sub1"/>
</dbReference>
<reference evidence="5" key="1">
    <citation type="submission" date="2025-08" db="UniProtKB">
        <authorList>
            <consortium name="Ensembl"/>
        </authorList>
    </citation>
    <scope>IDENTIFICATION</scope>
</reference>
<dbReference type="Gene3D" id="2.30.30.40">
    <property type="entry name" value="SH3 Domains"/>
    <property type="match status" value="1"/>
</dbReference>
<dbReference type="InterPro" id="IPR032376">
    <property type="entry name" value="DOCK_N"/>
</dbReference>
<dbReference type="AlphaFoldDB" id="A0A663FJG2"/>
<organism evidence="5 6">
    <name type="scientific">Aquila chrysaetos chrysaetos</name>
    <dbReference type="NCBI Taxonomy" id="223781"/>
    <lineage>
        <taxon>Eukaryota</taxon>
        <taxon>Metazoa</taxon>
        <taxon>Chordata</taxon>
        <taxon>Craniata</taxon>
        <taxon>Vertebrata</taxon>
        <taxon>Euteleostomi</taxon>
        <taxon>Archelosauria</taxon>
        <taxon>Archosauria</taxon>
        <taxon>Dinosauria</taxon>
        <taxon>Saurischia</taxon>
        <taxon>Theropoda</taxon>
        <taxon>Coelurosauria</taxon>
        <taxon>Aves</taxon>
        <taxon>Neognathae</taxon>
        <taxon>Neoaves</taxon>
        <taxon>Telluraves</taxon>
        <taxon>Accipitrimorphae</taxon>
        <taxon>Accipitriformes</taxon>
        <taxon>Accipitridae</taxon>
        <taxon>Accipitrinae</taxon>
        <taxon>Aquila</taxon>
    </lineage>
</organism>
<evidence type="ECO:0000256" key="3">
    <source>
        <dbReference type="PROSITE-ProRule" id="PRU00983"/>
    </source>
</evidence>
<name>A0A663FJG2_AQUCH</name>
<accession>A0A663FJG2</accession>
<evidence type="ECO:0000256" key="2">
    <source>
        <dbReference type="ARBA" id="ARBA00022490"/>
    </source>
</evidence>
<dbReference type="InterPro" id="IPR056372">
    <property type="entry name" value="TPR_DOCK"/>
</dbReference>
<dbReference type="PANTHER" id="PTHR45653:SF6">
    <property type="entry name" value="DEDICATOR OF CYTOKINESIS PROTEIN 2"/>
    <property type="match status" value="1"/>
</dbReference>
<keyword evidence="6" id="KW-1185">Reference proteome</keyword>
<dbReference type="GO" id="GO:0016477">
    <property type="term" value="P:cell migration"/>
    <property type="evidence" value="ECO:0007669"/>
    <property type="project" value="TreeGrafter"/>
</dbReference>
<protein>
    <recommendedName>
        <fullName evidence="4">C2 DOCK-type domain-containing protein</fullName>
    </recommendedName>
</protein>
<sequence>AVWNFPRTSEHHLPLQIGETVHILQASEGKGVRQPWPDPTLSPGIFPASLIHLKGAVVERRGAEESVIPAEMPMVQEITTTLREWATIWKQLYVAGQTERYRQVKQMMYELMERRSQLLSGTLPKDELLQLKKEVTSKIDYGNKILALDLVVRDEDENILDPDRTSIISLFQAHKKAAQTITQRIQEETVRTSPSPGITRLAASPSHSLYLCMRNFVCNIGEEAQLLMALYDPGEQRMISENYVIRWASTGVPQDIELLNNLKAVFTDLGSKDLKRERLFLVCQIIRVGRMDLRETYSRKLSTGLRRPFGISGESRVCHGCQEETPQRCPPADNDFLHNMIRKAVEGKDINHKGQGFWVSLKMLWGDLSQVRKDHPHLVDRSTVVARKLGYPEVIMPGDVRNDIYLTLVQGEFDKGNKKTQKNVEVTVCVCDESGSVVQNVIYHGAGDKPASEYRSVVYYQQRHQRWMETVKIAVPIEDVHKTHLRFTFRHRSSSDSKDKSERIFSMAFVKLMRPDGTTLRDGEHDLVLYKGDSRKLEDASAYLTLPSTRNLSEPKLLSGSSFRVSGGTSGLTVSARDSFQISTLVCSTKLTQNVNLLGLLKWRSKPSLLSGNLQKLMNVDGGEVIKFLQDTLDALFSIMMENSDTDVYDTLVFDALVFIVGLVADKKFQHFNTVLEAYIRQHFSATLAYKKLISVLTQYVDHASQGEPCEPLMRTFKALEYVFKFIVRSRHLFKPLSSPQAVFQCLPSALAARQRADVSMKEACGLLSVRLIAAGSSCACADGEPRSEVLVRSTLAPQLQGCPWPPAWHGAHAPSLHHQALPWLTRPHAVALGNAQLLCVRLIQTPCEQGQRDLQ</sequence>
<dbReference type="FunFam" id="2.60.40.150:FF:000044">
    <property type="entry name" value="dedicator of cytokinesis protein 1"/>
    <property type="match status" value="1"/>
</dbReference>
<dbReference type="GO" id="GO:0005085">
    <property type="term" value="F:guanyl-nucleotide exchange factor activity"/>
    <property type="evidence" value="ECO:0007669"/>
    <property type="project" value="InterPro"/>
</dbReference>
<dbReference type="InterPro" id="IPR027007">
    <property type="entry name" value="C2_DOCK-type_domain"/>
</dbReference>
<dbReference type="GO" id="GO:0005737">
    <property type="term" value="C:cytoplasm"/>
    <property type="evidence" value="ECO:0007669"/>
    <property type="project" value="UniProtKB-SubCell"/>
</dbReference>
<dbReference type="GeneTree" id="ENSGT00940000154903"/>
<dbReference type="Gene3D" id="1.20.1270.350">
    <property type="entry name" value="Dedicator of cytokinesis N-terminal subdomain"/>
    <property type="match status" value="1"/>
</dbReference>
<dbReference type="GO" id="GO:0005886">
    <property type="term" value="C:plasma membrane"/>
    <property type="evidence" value="ECO:0007669"/>
    <property type="project" value="TreeGrafter"/>
</dbReference>
<evidence type="ECO:0000259" key="4">
    <source>
        <dbReference type="PROSITE" id="PS51650"/>
    </source>
</evidence>
<dbReference type="GO" id="GO:0007264">
    <property type="term" value="P:small GTPase-mediated signal transduction"/>
    <property type="evidence" value="ECO:0007669"/>
    <property type="project" value="InterPro"/>
</dbReference>
<dbReference type="Ensembl" id="ENSACCT00020025429.1">
    <property type="protein sequence ID" value="ENSACCP00020024349.1"/>
    <property type="gene ID" value="ENSACCG00020016386.1"/>
</dbReference>
<evidence type="ECO:0000256" key="1">
    <source>
        <dbReference type="ARBA" id="ARBA00004496"/>
    </source>
</evidence>
<dbReference type="InterPro" id="IPR035892">
    <property type="entry name" value="C2_domain_sf"/>
</dbReference>
<comment type="similarity">
    <text evidence="3">Belongs to the DOCK family.</text>
</comment>
<dbReference type="Pfam" id="PF16172">
    <property type="entry name" value="DOCK_N"/>
    <property type="match status" value="2"/>
</dbReference>
<dbReference type="GO" id="GO:0007520">
    <property type="term" value="P:myoblast fusion"/>
    <property type="evidence" value="ECO:0007669"/>
    <property type="project" value="TreeGrafter"/>
</dbReference>
<dbReference type="Pfam" id="PF14429">
    <property type="entry name" value="DOCK-C2"/>
    <property type="match status" value="1"/>
</dbReference>
<dbReference type="Pfam" id="PF23554">
    <property type="entry name" value="TPR_DOCK"/>
    <property type="match status" value="1"/>
</dbReference>
<comment type="subcellular location">
    <subcellularLocation>
        <location evidence="1">Cytoplasm</location>
    </subcellularLocation>
</comment>
<evidence type="ECO:0000313" key="5">
    <source>
        <dbReference type="Ensembl" id="ENSACCP00020024349.1"/>
    </source>
</evidence>
<evidence type="ECO:0000313" key="6">
    <source>
        <dbReference type="Proteomes" id="UP000472275"/>
    </source>
</evidence>
<dbReference type="Proteomes" id="UP000472275">
    <property type="component" value="Unassembled WGS sequence"/>
</dbReference>
<proteinExistence type="inferred from homology"/>
<dbReference type="PROSITE" id="PS51650">
    <property type="entry name" value="C2_DOCK"/>
    <property type="match status" value="1"/>
</dbReference>
<dbReference type="Gene3D" id="2.60.40.150">
    <property type="entry name" value="C2 domain"/>
    <property type="match status" value="1"/>
</dbReference>
<keyword evidence="2" id="KW-0963">Cytoplasm</keyword>
<feature type="domain" description="C2 DOCK-type" evidence="4">
    <location>
        <begin position="401"/>
        <end position="587"/>
    </location>
</feature>
<reference evidence="5" key="2">
    <citation type="submission" date="2025-09" db="UniProtKB">
        <authorList>
            <consortium name="Ensembl"/>
        </authorList>
    </citation>
    <scope>IDENTIFICATION</scope>
</reference>
<gene>
    <name evidence="5" type="primary">LOC115338038</name>
</gene>
<dbReference type="InterPro" id="IPR026791">
    <property type="entry name" value="DOCK"/>
</dbReference>
<dbReference type="PANTHER" id="PTHR45653">
    <property type="entry name" value="DEDICATOR OF CYTOKINESIS"/>
    <property type="match status" value="1"/>
</dbReference>
<dbReference type="FunFam" id="1.20.1270.350:FF:000001">
    <property type="entry name" value="dedicator of cytokinesis protein 4"/>
    <property type="match status" value="1"/>
</dbReference>